<name>A0A4Z1CRI3_9RHOB</name>
<feature type="domain" description="Hint" evidence="4">
    <location>
        <begin position="728"/>
        <end position="844"/>
    </location>
</feature>
<gene>
    <name evidence="5" type="ORF">E4L95_03285</name>
</gene>
<dbReference type="Pfam" id="PF13403">
    <property type="entry name" value="Hint_2"/>
    <property type="match status" value="1"/>
</dbReference>
<dbReference type="InterPro" id="IPR028992">
    <property type="entry name" value="Hedgehog/Intein_dom"/>
</dbReference>
<comment type="subcellular location">
    <subcellularLocation>
        <location evidence="1">Secreted</location>
    </subcellularLocation>
</comment>
<dbReference type="InterPro" id="IPR036844">
    <property type="entry name" value="Hint_dom_sf"/>
</dbReference>
<dbReference type="AlphaFoldDB" id="A0A4Z1CRI3"/>
<feature type="region of interest" description="Disordered" evidence="3">
    <location>
        <begin position="165"/>
        <end position="188"/>
    </location>
</feature>
<reference evidence="5 6" key="1">
    <citation type="submission" date="2019-03" db="EMBL/GenBank/DDBJ databases">
        <authorList>
            <person name="Li J."/>
        </authorList>
    </citation>
    <scope>NUCLEOTIDE SEQUENCE [LARGE SCALE GENOMIC DNA]</scope>
    <source>
        <strain evidence="5 6">3058</strain>
    </source>
</reference>
<dbReference type="GO" id="GO:0005509">
    <property type="term" value="F:calcium ion binding"/>
    <property type="evidence" value="ECO:0007669"/>
    <property type="project" value="InterPro"/>
</dbReference>
<dbReference type="OrthoDB" id="6305173at2"/>
<dbReference type="InterPro" id="IPR011049">
    <property type="entry name" value="Serralysin-like_metalloprot_C"/>
</dbReference>
<accession>A0A4Z1CRI3</accession>
<keyword evidence="2" id="KW-0964">Secreted</keyword>
<dbReference type="GO" id="GO:0005576">
    <property type="term" value="C:extracellular region"/>
    <property type="evidence" value="ECO:0007669"/>
    <property type="project" value="UniProtKB-SubCell"/>
</dbReference>
<evidence type="ECO:0000256" key="1">
    <source>
        <dbReference type="ARBA" id="ARBA00004613"/>
    </source>
</evidence>
<dbReference type="RefSeq" id="WP_135816380.1">
    <property type="nucleotide sequence ID" value="NZ_SRPG01000018.1"/>
</dbReference>
<dbReference type="PROSITE" id="PS00330">
    <property type="entry name" value="HEMOLYSIN_CALCIUM"/>
    <property type="match status" value="18"/>
</dbReference>
<dbReference type="PANTHER" id="PTHR38340:SF1">
    <property type="entry name" value="S-LAYER PROTEIN"/>
    <property type="match status" value="1"/>
</dbReference>
<feature type="region of interest" description="Disordered" evidence="3">
    <location>
        <begin position="567"/>
        <end position="598"/>
    </location>
</feature>
<sequence>MPLIHDLIELSGIASHTTYSTTNGTILGVIDDATYTGDDDNTDTIIRELNDTDSDGGILTVGGVAYKIILVAADGSGEPVTLTSGSGATTTVTGDGGTSDIVFIRAVPLSGGGPTRYFAALDDSVGDINIRSIQTRELDFSPAGDDVKINLNGNNDVTTEASDILQGGAGHDSLSGGGGDDLIDGGAGDDTIRGGLGADTLEGGTGTDTLDYSTAMAGITVNLATNTVVGGEADGDVVSGFENIIGGANGDNLTLSDVSGTILGMDGNDDLYGGAGHDTLDGGAGDDGLYGGDGNDSLIGGAGDDTIQGGAGADTMIGGTGHDTLDYTTDTQGVVVDLAANTASGGTATGDVISDFESVWGGEGDDHLTLSNSSGEAWGGAGHDTLIGGAGNDTLSGGAGDDSLMGGAGHDHILGGDGDDTIRGGLGADTLEGGTGTDTLDYSTATAGITVNLATNTVFGGEADGDVVSGFENIIGGSNGDNLTLSDISGTILGMDGNDDLYGGAGHDTLDGGAGDDGLYGGDGNDSLIGGAGDDYLDGGTGNDTLQGGSGNDTLIGGSGNDLLMGGDDDDMLHGGAGRDTLDGGEGDDHLSGGNGHDRLYGGAGNDTLIGGDGADTLTGGAGNDVFHYTVDGHVDTITDFNAGNTGTLDDGDPTNNDFIDLSMYYQNLSQLRADFADDGILNQSNTTNLAGRSISYDGKESLLVNGSGGIAFLDVEVEDFTAENTGVTCFTRGTRILTPRGEVAIEDLAQGDLVVTLDAGAQPILWIGHRTLSAAELKARPHLQLVRIPAGALGRGLPHRDLTVSPQHRILVRSRIAERMFGQVEVLVAAKHLVGTEGIAVIDDGRPVDYWHVMFETHQVIRSEGATTESLFTGPEALKSVIDESRREIMELLPQLQDATFTPARTFATGRMGRTLAKRHQKNQVALYAS</sequence>
<dbReference type="GO" id="GO:0016539">
    <property type="term" value="P:intein-mediated protein splicing"/>
    <property type="evidence" value="ECO:0007669"/>
    <property type="project" value="InterPro"/>
</dbReference>
<evidence type="ECO:0000256" key="2">
    <source>
        <dbReference type="ARBA" id="ARBA00022525"/>
    </source>
</evidence>
<keyword evidence="6" id="KW-1185">Reference proteome</keyword>
<dbReference type="EMBL" id="SRPG01000018">
    <property type="protein sequence ID" value="TGN67906.1"/>
    <property type="molecule type" value="Genomic_DNA"/>
</dbReference>
<dbReference type="SUPFAM" id="SSF51120">
    <property type="entry name" value="beta-Roll"/>
    <property type="match status" value="3"/>
</dbReference>
<organism evidence="5 6">
    <name type="scientific">Paracoccus liaowanqingii</name>
    <dbReference type="NCBI Taxonomy" id="2560053"/>
    <lineage>
        <taxon>Bacteria</taxon>
        <taxon>Pseudomonadati</taxon>
        <taxon>Pseudomonadota</taxon>
        <taxon>Alphaproteobacteria</taxon>
        <taxon>Rhodobacterales</taxon>
        <taxon>Paracoccaceae</taxon>
        <taxon>Paracoccus</taxon>
    </lineage>
</organism>
<dbReference type="SMART" id="SM00306">
    <property type="entry name" value="HintN"/>
    <property type="match status" value="1"/>
</dbReference>
<dbReference type="Gene3D" id="2.150.10.10">
    <property type="entry name" value="Serralysin-like metalloprotease, C-terminal"/>
    <property type="match status" value="6"/>
</dbReference>
<dbReference type="SUPFAM" id="SSF51294">
    <property type="entry name" value="Hedgehog/intein (Hint) domain"/>
    <property type="match status" value="1"/>
</dbReference>
<dbReference type="PRINTS" id="PR00313">
    <property type="entry name" value="CABNDNGRPT"/>
</dbReference>
<protein>
    <recommendedName>
        <fullName evidence="4">Hint domain-containing protein</fullName>
    </recommendedName>
</protein>
<dbReference type="PROSITE" id="PS50817">
    <property type="entry name" value="INTEIN_N_TER"/>
    <property type="match status" value="1"/>
</dbReference>
<evidence type="ECO:0000313" key="5">
    <source>
        <dbReference type="EMBL" id="TGN67906.1"/>
    </source>
</evidence>
<evidence type="ECO:0000313" key="6">
    <source>
        <dbReference type="Proteomes" id="UP000297972"/>
    </source>
</evidence>
<dbReference type="InterPro" id="IPR001343">
    <property type="entry name" value="Hemolysn_Ca-bd"/>
</dbReference>
<dbReference type="InterPro" id="IPR018511">
    <property type="entry name" value="Hemolysin-typ_Ca-bd_CS"/>
</dbReference>
<dbReference type="InterPro" id="IPR003587">
    <property type="entry name" value="Hint_dom_N"/>
</dbReference>
<dbReference type="InterPro" id="IPR006141">
    <property type="entry name" value="Intein_N"/>
</dbReference>
<dbReference type="Proteomes" id="UP000297972">
    <property type="component" value="Unassembled WGS sequence"/>
</dbReference>
<dbReference type="PANTHER" id="PTHR38340">
    <property type="entry name" value="S-LAYER PROTEIN"/>
    <property type="match status" value="1"/>
</dbReference>
<dbReference type="Pfam" id="PF00353">
    <property type="entry name" value="HemolysinCabind"/>
    <property type="match status" value="7"/>
</dbReference>
<proteinExistence type="predicted"/>
<comment type="caution">
    <text evidence="5">The sequence shown here is derived from an EMBL/GenBank/DDBJ whole genome shotgun (WGS) entry which is preliminary data.</text>
</comment>
<feature type="compositionally biased region" description="Basic and acidic residues" evidence="3">
    <location>
        <begin position="587"/>
        <end position="598"/>
    </location>
</feature>
<dbReference type="Gene3D" id="2.170.16.10">
    <property type="entry name" value="Hedgehog/Intein (Hint) domain"/>
    <property type="match status" value="1"/>
</dbReference>
<evidence type="ECO:0000259" key="4">
    <source>
        <dbReference type="SMART" id="SM00306"/>
    </source>
</evidence>
<feature type="compositionally biased region" description="Gly residues" evidence="3">
    <location>
        <begin position="167"/>
        <end position="188"/>
    </location>
</feature>
<dbReference type="InterPro" id="IPR050557">
    <property type="entry name" value="RTX_toxin/Mannuronan_C5-epim"/>
</dbReference>
<evidence type="ECO:0000256" key="3">
    <source>
        <dbReference type="SAM" id="MobiDB-lite"/>
    </source>
</evidence>